<dbReference type="EMBL" id="GBRH01181754">
    <property type="protein sequence ID" value="JAE16142.1"/>
    <property type="molecule type" value="Transcribed_RNA"/>
</dbReference>
<reference evidence="1" key="1">
    <citation type="submission" date="2014-09" db="EMBL/GenBank/DDBJ databases">
        <authorList>
            <person name="Magalhaes I.L.F."/>
            <person name="Oliveira U."/>
            <person name="Santos F.R."/>
            <person name="Vidigal T.H.D.A."/>
            <person name="Brescovit A.D."/>
            <person name="Santos A.J."/>
        </authorList>
    </citation>
    <scope>NUCLEOTIDE SEQUENCE</scope>
    <source>
        <tissue evidence="1">Shoot tissue taken approximately 20 cm above the soil surface</tissue>
    </source>
</reference>
<sequence length="36" mass="4247">MNYNMSNVFCQFFEQIYMFEFACLNSPLVVSLTMAL</sequence>
<reference evidence="1" key="2">
    <citation type="journal article" date="2015" name="Data Brief">
        <title>Shoot transcriptome of the giant reed, Arundo donax.</title>
        <authorList>
            <person name="Barrero R.A."/>
            <person name="Guerrero F.D."/>
            <person name="Moolhuijzen P."/>
            <person name="Goolsby J.A."/>
            <person name="Tidwell J."/>
            <person name="Bellgard S.E."/>
            <person name="Bellgard M.I."/>
        </authorList>
    </citation>
    <scope>NUCLEOTIDE SEQUENCE</scope>
    <source>
        <tissue evidence="1">Shoot tissue taken approximately 20 cm above the soil surface</tissue>
    </source>
</reference>
<name>A0A0A9FV65_ARUDO</name>
<organism evidence="1">
    <name type="scientific">Arundo donax</name>
    <name type="common">Giant reed</name>
    <name type="synonym">Donax arundinaceus</name>
    <dbReference type="NCBI Taxonomy" id="35708"/>
    <lineage>
        <taxon>Eukaryota</taxon>
        <taxon>Viridiplantae</taxon>
        <taxon>Streptophyta</taxon>
        <taxon>Embryophyta</taxon>
        <taxon>Tracheophyta</taxon>
        <taxon>Spermatophyta</taxon>
        <taxon>Magnoliopsida</taxon>
        <taxon>Liliopsida</taxon>
        <taxon>Poales</taxon>
        <taxon>Poaceae</taxon>
        <taxon>PACMAD clade</taxon>
        <taxon>Arundinoideae</taxon>
        <taxon>Arundineae</taxon>
        <taxon>Arundo</taxon>
    </lineage>
</organism>
<protein>
    <submittedName>
        <fullName evidence="1">Uncharacterized protein</fullName>
    </submittedName>
</protein>
<dbReference type="AlphaFoldDB" id="A0A0A9FV65"/>
<proteinExistence type="predicted"/>
<evidence type="ECO:0000313" key="1">
    <source>
        <dbReference type="EMBL" id="JAE16142.1"/>
    </source>
</evidence>
<accession>A0A0A9FV65</accession>